<dbReference type="AlphaFoldDB" id="A0A8T1VGH0"/>
<comment type="caution">
    <text evidence="2">The sequence shown here is derived from an EMBL/GenBank/DDBJ whole genome shotgun (WGS) entry which is preliminary data.</text>
</comment>
<dbReference type="EMBL" id="JAGDFM010000362">
    <property type="protein sequence ID" value="KAG7379233.1"/>
    <property type="molecule type" value="Genomic_DNA"/>
</dbReference>
<feature type="region of interest" description="Disordered" evidence="1">
    <location>
        <begin position="105"/>
        <end position="155"/>
    </location>
</feature>
<reference evidence="2" key="1">
    <citation type="submission" date="2021-02" db="EMBL/GenBank/DDBJ databases">
        <authorList>
            <person name="Palmer J.M."/>
        </authorList>
    </citation>
    <scope>NUCLEOTIDE SEQUENCE</scope>
    <source>
        <strain evidence="2">SCRP734</strain>
    </source>
</reference>
<evidence type="ECO:0000313" key="3">
    <source>
        <dbReference type="Proteomes" id="UP000694044"/>
    </source>
</evidence>
<feature type="compositionally biased region" description="Basic and acidic residues" evidence="1">
    <location>
        <begin position="9"/>
        <end position="38"/>
    </location>
</feature>
<gene>
    <name evidence="2" type="ORF">PHYPSEUDO_008859</name>
</gene>
<feature type="region of interest" description="Disordered" evidence="1">
    <location>
        <begin position="1"/>
        <end position="38"/>
    </location>
</feature>
<evidence type="ECO:0000256" key="1">
    <source>
        <dbReference type="SAM" id="MobiDB-lite"/>
    </source>
</evidence>
<name>A0A8T1VGH0_9STRA</name>
<dbReference type="Proteomes" id="UP000694044">
    <property type="component" value="Unassembled WGS sequence"/>
</dbReference>
<protein>
    <submittedName>
        <fullName evidence="2">Uncharacterized protein</fullName>
    </submittedName>
</protein>
<sequence>MCNRLNRQPSRDRASDDDGRREARAGRQPGHMDGDQDHVEVTQLIDGLKTALRNRSPRRATGISSRTIEILTLEGRRERSAKEMSGAEPKRVERAYNTICGGARKSQQRTELAAWGASDRTQRGKEHETRACSRRERVDEDEELTGELVTDTSPENYDWTDERVASRVLGGARCRSAYPQAIRARGSVQTQRTGSRDGEPYGSEGQTQ</sequence>
<accession>A0A8T1VGH0</accession>
<keyword evidence="3" id="KW-1185">Reference proteome</keyword>
<feature type="region of interest" description="Disordered" evidence="1">
    <location>
        <begin position="182"/>
        <end position="208"/>
    </location>
</feature>
<proteinExistence type="predicted"/>
<feature type="compositionally biased region" description="Basic and acidic residues" evidence="1">
    <location>
        <begin position="120"/>
        <end position="138"/>
    </location>
</feature>
<evidence type="ECO:0000313" key="2">
    <source>
        <dbReference type="EMBL" id="KAG7379233.1"/>
    </source>
</evidence>
<organism evidence="2 3">
    <name type="scientific">Phytophthora pseudosyringae</name>
    <dbReference type="NCBI Taxonomy" id="221518"/>
    <lineage>
        <taxon>Eukaryota</taxon>
        <taxon>Sar</taxon>
        <taxon>Stramenopiles</taxon>
        <taxon>Oomycota</taxon>
        <taxon>Peronosporomycetes</taxon>
        <taxon>Peronosporales</taxon>
        <taxon>Peronosporaceae</taxon>
        <taxon>Phytophthora</taxon>
    </lineage>
</organism>